<dbReference type="AlphaFoldDB" id="A0A0H2XCB9"/>
<dbReference type="EMBL" id="CP000050">
    <property type="protein sequence ID" value="AAY50467.1"/>
    <property type="molecule type" value="Genomic_DNA"/>
</dbReference>
<dbReference type="HOGENOM" id="CLU_3278737_0_0_6"/>
<accession>A0A0H2XCB9</accession>
<evidence type="ECO:0000313" key="2">
    <source>
        <dbReference type="Proteomes" id="UP000000420"/>
    </source>
</evidence>
<proteinExistence type="predicted"/>
<protein>
    <submittedName>
        <fullName evidence="1">Uncharacterized protein</fullName>
    </submittedName>
</protein>
<evidence type="ECO:0000313" key="1">
    <source>
        <dbReference type="EMBL" id="AAY50467.1"/>
    </source>
</evidence>
<reference evidence="1 2" key="1">
    <citation type="journal article" date="2005" name="Genome Res.">
        <title>Comparative and functional genomic analyses of the pathogenicity of phytopathogen Xanthomonas campestris pv. campestris.</title>
        <authorList>
            <person name="Qian W."/>
            <person name="Jia Y."/>
            <person name="Ren S.X."/>
            <person name="He Y.Q."/>
            <person name="Feng J.X."/>
            <person name="Lu L.F."/>
            <person name="Sun Q."/>
            <person name="Ying G."/>
            <person name="Tang D.J."/>
            <person name="Tang H."/>
            <person name="Wu W."/>
            <person name="Hao P."/>
            <person name="Wang L."/>
            <person name="Jiang B.L."/>
            <person name="Zeng S."/>
            <person name="Gu W.Y."/>
            <person name="Lu G."/>
            <person name="Rong L."/>
            <person name="Tian Y."/>
            <person name="Yao Z."/>
            <person name="Fu G."/>
            <person name="Chen B."/>
            <person name="Fang R."/>
            <person name="Qiang B."/>
            <person name="Chen Z."/>
            <person name="Zhao G.P."/>
            <person name="Tang J.L."/>
            <person name="He C."/>
        </authorList>
    </citation>
    <scope>NUCLEOTIDE SEQUENCE [LARGE SCALE GENOMIC DNA]</scope>
    <source>
        <strain evidence="1 2">8004</strain>
    </source>
</reference>
<gene>
    <name evidence="1" type="ordered locus">XC_3423</name>
</gene>
<sequence>MARRFKYMHLYAVRVHHSIGKQAAAASATRRMTQRVAHVGNVIGVARF</sequence>
<organism evidence="1 2">
    <name type="scientific">Xanthomonas campestris pv. campestris (strain 8004)</name>
    <dbReference type="NCBI Taxonomy" id="314565"/>
    <lineage>
        <taxon>Bacteria</taxon>
        <taxon>Pseudomonadati</taxon>
        <taxon>Pseudomonadota</taxon>
        <taxon>Gammaproteobacteria</taxon>
        <taxon>Lysobacterales</taxon>
        <taxon>Lysobacteraceae</taxon>
        <taxon>Xanthomonas</taxon>
    </lineage>
</organism>
<dbReference type="KEGG" id="xcb:XC_3423"/>
<dbReference type="Proteomes" id="UP000000420">
    <property type="component" value="Chromosome"/>
</dbReference>
<name>A0A0H2XCB9_XANC8</name>